<dbReference type="CDD" id="cd20085">
    <property type="entry name" value="XPF_nuclease_Mms4"/>
    <property type="match status" value="1"/>
</dbReference>
<comment type="subcellular location">
    <subcellularLocation>
        <location evidence="2">Nucleus</location>
    </subcellularLocation>
</comment>
<dbReference type="SMART" id="SM00891">
    <property type="entry name" value="ERCC4"/>
    <property type="match status" value="1"/>
</dbReference>
<dbReference type="GO" id="GO:0006302">
    <property type="term" value="P:double-strand break repair"/>
    <property type="evidence" value="ECO:0007669"/>
    <property type="project" value="TreeGrafter"/>
</dbReference>
<keyword evidence="6" id="KW-0255">Endonuclease</keyword>
<dbReference type="PANTHER" id="PTHR21077">
    <property type="entry name" value="EME1 PROTEIN"/>
    <property type="match status" value="1"/>
</dbReference>
<dbReference type="GO" id="GO:0048476">
    <property type="term" value="C:Holliday junction resolvase complex"/>
    <property type="evidence" value="ECO:0007669"/>
    <property type="project" value="InterPro"/>
</dbReference>
<keyword evidence="12" id="KW-0539">Nucleus</keyword>
<dbReference type="AlphaFoldDB" id="A0A2B7WLT8"/>
<protein>
    <recommendedName>
        <fullName evidence="16">ERCC4 domain-containing protein</fullName>
    </recommendedName>
</protein>
<dbReference type="GO" id="GO:0003677">
    <property type="term" value="F:DNA binding"/>
    <property type="evidence" value="ECO:0007669"/>
    <property type="project" value="InterPro"/>
</dbReference>
<dbReference type="GO" id="GO:0000712">
    <property type="term" value="P:resolution of meiotic recombination intermediates"/>
    <property type="evidence" value="ECO:0007669"/>
    <property type="project" value="TreeGrafter"/>
</dbReference>
<comment type="cofactor">
    <cofactor evidence="1">
        <name>Mg(2+)</name>
        <dbReference type="ChEBI" id="CHEBI:18420"/>
    </cofactor>
</comment>
<keyword evidence="13" id="KW-0469">Meiosis</keyword>
<evidence type="ECO:0000256" key="3">
    <source>
        <dbReference type="ARBA" id="ARBA00005313"/>
    </source>
</evidence>
<dbReference type="CDD" id="cd22249">
    <property type="entry name" value="UDM1_RNF168_RNF169-like"/>
    <property type="match status" value="1"/>
</dbReference>
<dbReference type="GO" id="GO:0031297">
    <property type="term" value="P:replication fork processing"/>
    <property type="evidence" value="ECO:0007669"/>
    <property type="project" value="TreeGrafter"/>
</dbReference>
<keyword evidence="8" id="KW-0378">Hydrolase</keyword>
<evidence type="ECO:0000256" key="13">
    <source>
        <dbReference type="ARBA" id="ARBA00023254"/>
    </source>
</evidence>
<evidence type="ECO:0000256" key="4">
    <source>
        <dbReference type="ARBA" id="ARBA00022722"/>
    </source>
</evidence>
<dbReference type="InterPro" id="IPR042530">
    <property type="entry name" value="EME1/EME2_C"/>
</dbReference>
<feature type="region of interest" description="Disordered" evidence="15">
    <location>
        <begin position="194"/>
        <end position="258"/>
    </location>
</feature>
<comment type="caution">
    <text evidence="17">The sequence shown here is derived from an EMBL/GenBank/DDBJ whole genome shotgun (WGS) entry which is preliminary data.</text>
</comment>
<dbReference type="GO" id="GO:0005634">
    <property type="term" value="C:nucleus"/>
    <property type="evidence" value="ECO:0007669"/>
    <property type="project" value="UniProtKB-SubCell"/>
</dbReference>
<dbReference type="STRING" id="1447883.A0A2B7WLT8"/>
<feature type="coiled-coil region" evidence="14">
    <location>
        <begin position="260"/>
        <end position="306"/>
    </location>
</feature>
<evidence type="ECO:0000256" key="8">
    <source>
        <dbReference type="ARBA" id="ARBA00022801"/>
    </source>
</evidence>
<evidence type="ECO:0000256" key="9">
    <source>
        <dbReference type="ARBA" id="ARBA00022842"/>
    </source>
</evidence>
<dbReference type="InterPro" id="IPR006166">
    <property type="entry name" value="ERCC4_domain"/>
</dbReference>
<dbReference type="GO" id="GO:0046872">
    <property type="term" value="F:metal ion binding"/>
    <property type="evidence" value="ECO:0007669"/>
    <property type="project" value="UniProtKB-KW"/>
</dbReference>
<keyword evidence="5" id="KW-0479">Metal-binding</keyword>
<evidence type="ECO:0000256" key="1">
    <source>
        <dbReference type="ARBA" id="ARBA00001946"/>
    </source>
</evidence>
<evidence type="ECO:0000256" key="5">
    <source>
        <dbReference type="ARBA" id="ARBA00022723"/>
    </source>
</evidence>
<accession>A0A2B7WLT8</accession>
<evidence type="ECO:0000256" key="11">
    <source>
        <dbReference type="ARBA" id="ARBA00023204"/>
    </source>
</evidence>
<keyword evidence="10" id="KW-0233">DNA recombination</keyword>
<keyword evidence="4" id="KW-0540">Nuclease</keyword>
<dbReference type="Proteomes" id="UP000224634">
    <property type="component" value="Unassembled WGS sequence"/>
</dbReference>
<proteinExistence type="inferred from homology"/>
<evidence type="ECO:0000256" key="2">
    <source>
        <dbReference type="ARBA" id="ARBA00004123"/>
    </source>
</evidence>
<keyword evidence="14" id="KW-0175">Coiled coil</keyword>
<name>A0A2B7WLT8_POLH7</name>
<feature type="compositionally biased region" description="Polar residues" evidence="15">
    <location>
        <begin position="25"/>
        <end position="43"/>
    </location>
</feature>
<feature type="region of interest" description="Disordered" evidence="15">
    <location>
        <begin position="457"/>
        <end position="487"/>
    </location>
</feature>
<dbReference type="EMBL" id="PDNA01000254">
    <property type="protein sequence ID" value="PGH00334.1"/>
    <property type="molecule type" value="Genomic_DNA"/>
</dbReference>
<reference evidence="17 18" key="1">
    <citation type="submission" date="2017-10" db="EMBL/GenBank/DDBJ databases">
        <title>Comparative genomics in systemic dimorphic fungi from Ajellomycetaceae.</title>
        <authorList>
            <person name="Munoz J.F."/>
            <person name="Mcewen J.G."/>
            <person name="Clay O.K."/>
            <person name="Cuomo C.A."/>
        </authorList>
    </citation>
    <scope>NUCLEOTIDE SEQUENCE [LARGE SCALE GENOMIC DNA]</scope>
    <source>
        <strain evidence="17 18">UAMH7299</strain>
    </source>
</reference>
<dbReference type="InterPro" id="IPR047521">
    <property type="entry name" value="XPF_nuclease_EME1_ascomycetes"/>
</dbReference>
<sequence>MPEVIDLITSSPEVRPRRRPREPSITSLQNSSPLRTANTHAPSDDIFSSSLFDYDNNLKPAKKRRVASTFGLSPARNPTSDLDPLTLLYSPIDGNDNDIMLTPKNGFNRYSTSRINNFWNGDVSDPISSSLPDPGTGRFERVVSVKRSTVITIEDSILDADDEELPSPGFVVAKPRKSNSQLSERTANLLARLSNQATTESKSGKKGSRTAAIDIGRKPVKLARQPSILCSELDDDSPDDSVPKPKAKRPAKTSSEAQIARAAERAEVKARKELEREVEKERKRLMKEQKAKEKQLAADIAEVNKAKVDKKTSTPEMIVDLPSSLEGSIVGNQVTEFMKNLGAETSFSPTRIPNMVTWRRKVSARLNEEAGHWEPCPLTIAKESHVLCLVLAEEFVDMALAAASSDQTKTLQSHVLKIRNNYPNSKPIYLIEGLAAWMRKNKNTRNRAYQAAIRRELNSANNDGDQQQPKRTRKAKNTEPPRPPIDEDTIEDALLQLQVQHGCLIHHTAAAAESAEWIKNFTEHISTIPYRQERMNIHDAAFCMDVGQVKCGLDKTDTYIKMLEEITRVTTPIAYGISVEYPSVRELVTGMKAGGPLALENVKRCANRSGGLTETRIGPAISRRLHKTFTGLDPSSTDI</sequence>
<feature type="domain" description="ERCC4" evidence="16">
    <location>
        <begin position="316"/>
        <end position="592"/>
    </location>
</feature>
<dbReference type="PANTHER" id="PTHR21077:SF5">
    <property type="entry name" value="CROSSOVER JUNCTION ENDONUCLEASE MMS4"/>
    <property type="match status" value="1"/>
</dbReference>
<feature type="compositionally biased region" description="Polar residues" evidence="15">
    <location>
        <begin position="458"/>
        <end position="469"/>
    </location>
</feature>
<keyword evidence="18" id="KW-1185">Reference proteome</keyword>
<dbReference type="InterPro" id="IPR033310">
    <property type="entry name" value="Mms4/EME1/EME2"/>
</dbReference>
<dbReference type="Pfam" id="PF02732">
    <property type="entry name" value="ERCC4"/>
    <property type="match status" value="1"/>
</dbReference>
<feature type="region of interest" description="Disordered" evidence="15">
    <location>
        <begin position="164"/>
        <end position="183"/>
    </location>
</feature>
<evidence type="ECO:0000259" key="16">
    <source>
        <dbReference type="SMART" id="SM00891"/>
    </source>
</evidence>
<keyword evidence="7" id="KW-0227">DNA damage</keyword>
<dbReference type="Gene3D" id="1.10.150.670">
    <property type="entry name" value="Crossover junction endonuclease EME1, DNA-binding domain"/>
    <property type="match status" value="1"/>
</dbReference>
<comment type="similarity">
    <text evidence="3">Belongs to the EME1/MMS4 family.</text>
</comment>
<evidence type="ECO:0000256" key="14">
    <source>
        <dbReference type="SAM" id="Coils"/>
    </source>
</evidence>
<evidence type="ECO:0000313" key="17">
    <source>
        <dbReference type="EMBL" id="PGH00334.1"/>
    </source>
</evidence>
<dbReference type="Gene3D" id="3.40.50.10130">
    <property type="match status" value="1"/>
</dbReference>
<evidence type="ECO:0000313" key="18">
    <source>
        <dbReference type="Proteomes" id="UP000224634"/>
    </source>
</evidence>
<keyword evidence="9" id="KW-0460">Magnesium</keyword>
<organism evidence="17 18">
    <name type="scientific">Polytolypa hystricis (strain UAMH7299)</name>
    <dbReference type="NCBI Taxonomy" id="1447883"/>
    <lineage>
        <taxon>Eukaryota</taxon>
        <taxon>Fungi</taxon>
        <taxon>Dikarya</taxon>
        <taxon>Ascomycota</taxon>
        <taxon>Pezizomycotina</taxon>
        <taxon>Eurotiomycetes</taxon>
        <taxon>Eurotiomycetidae</taxon>
        <taxon>Onygenales</taxon>
        <taxon>Onygenales incertae sedis</taxon>
        <taxon>Polytolypa</taxon>
    </lineage>
</organism>
<dbReference type="FunFam" id="1.10.150.670:FF:000004">
    <property type="entry name" value="Crossover junction endonuclease EME1"/>
    <property type="match status" value="1"/>
</dbReference>
<keyword evidence="11" id="KW-0234">DNA repair</keyword>
<evidence type="ECO:0000256" key="15">
    <source>
        <dbReference type="SAM" id="MobiDB-lite"/>
    </source>
</evidence>
<evidence type="ECO:0000256" key="6">
    <source>
        <dbReference type="ARBA" id="ARBA00022759"/>
    </source>
</evidence>
<evidence type="ECO:0000256" key="10">
    <source>
        <dbReference type="ARBA" id="ARBA00023172"/>
    </source>
</evidence>
<gene>
    <name evidence="17" type="ORF">AJ80_09189</name>
</gene>
<dbReference type="OrthoDB" id="343092at2759"/>
<evidence type="ECO:0000256" key="12">
    <source>
        <dbReference type="ARBA" id="ARBA00023242"/>
    </source>
</evidence>
<dbReference type="GO" id="GO:0008821">
    <property type="term" value="F:crossover junction DNA endonuclease activity"/>
    <property type="evidence" value="ECO:0007669"/>
    <property type="project" value="TreeGrafter"/>
</dbReference>
<feature type="region of interest" description="Disordered" evidence="15">
    <location>
        <begin position="1"/>
        <end position="43"/>
    </location>
</feature>
<dbReference type="GO" id="GO:0031573">
    <property type="term" value="P:mitotic intra-S DNA damage checkpoint signaling"/>
    <property type="evidence" value="ECO:0007669"/>
    <property type="project" value="TreeGrafter"/>
</dbReference>
<evidence type="ECO:0000256" key="7">
    <source>
        <dbReference type="ARBA" id="ARBA00022763"/>
    </source>
</evidence>